<dbReference type="Proteomes" id="UP000265020">
    <property type="component" value="Unassembled WGS sequence"/>
</dbReference>
<name>A0A3Q2D8K4_CYPVA</name>
<reference evidence="1" key="2">
    <citation type="submission" date="2025-09" db="UniProtKB">
        <authorList>
            <consortium name="Ensembl"/>
        </authorList>
    </citation>
    <scope>IDENTIFICATION</scope>
</reference>
<protein>
    <submittedName>
        <fullName evidence="1">Peptidyl-prolyl cis-trans isomerase FKBP1A-like</fullName>
    </submittedName>
</protein>
<evidence type="ECO:0000313" key="1">
    <source>
        <dbReference type="Ensembl" id="ENSCVAP00000014942.1"/>
    </source>
</evidence>
<accession>A0A3Q2D8K4</accession>
<sequence length="117" mass="13242">MGVEIETITPGDGRTFPKKGQRVVVHYVDERRPAGEAYLLLRLCLWQQRSPRDHPTKRHSHLRRGAAWSGGLKLAPSTRFISTQIFRVDSCPGNMEEDDSCIGPHLFILLPVQTHAE</sequence>
<dbReference type="AlphaFoldDB" id="A0A3Q2D8K4"/>
<reference evidence="1" key="1">
    <citation type="submission" date="2025-08" db="UniProtKB">
        <authorList>
            <consortium name="Ensembl"/>
        </authorList>
    </citation>
    <scope>IDENTIFICATION</scope>
</reference>
<evidence type="ECO:0000313" key="2">
    <source>
        <dbReference type="Proteomes" id="UP000265020"/>
    </source>
</evidence>
<dbReference type="Ensembl" id="ENSCVAT00000022905.1">
    <property type="protein sequence ID" value="ENSCVAP00000014942.1"/>
    <property type="gene ID" value="ENSCVAG00000017681.1"/>
</dbReference>
<dbReference type="STRING" id="28743.ENSCVAP00000014942"/>
<proteinExistence type="predicted"/>
<dbReference type="GeneTree" id="ENSGT00940000178928"/>
<organism evidence="1 2">
    <name type="scientific">Cyprinodon variegatus</name>
    <name type="common">Sheepshead minnow</name>
    <dbReference type="NCBI Taxonomy" id="28743"/>
    <lineage>
        <taxon>Eukaryota</taxon>
        <taxon>Metazoa</taxon>
        <taxon>Chordata</taxon>
        <taxon>Craniata</taxon>
        <taxon>Vertebrata</taxon>
        <taxon>Euteleostomi</taxon>
        <taxon>Actinopterygii</taxon>
        <taxon>Neopterygii</taxon>
        <taxon>Teleostei</taxon>
        <taxon>Neoteleostei</taxon>
        <taxon>Acanthomorphata</taxon>
        <taxon>Ovalentaria</taxon>
        <taxon>Atherinomorphae</taxon>
        <taxon>Cyprinodontiformes</taxon>
        <taxon>Cyprinodontidae</taxon>
        <taxon>Cyprinodon</taxon>
    </lineage>
</organism>
<keyword evidence="2" id="KW-1185">Reference proteome</keyword>